<sequence>MTLELTLSRSHTSLGGCQRKPAFGYGESDPVPTHRSSEWAARSWLAVYPSGYKRRAWGIHAASRPGPGLWWAAEGLIRSDVLGRAKPVKDNIEILEWFNAKVVTERIQLPREE</sequence>
<dbReference type="OrthoDB" id="5061592at2759"/>
<comment type="caution">
    <text evidence="1">The sequence shown here is derived from an EMBL/GenBank/DDBJ whole genome shotgun (WGS) entry which is preliminary data.</text>
</comment>
<proteinExistence type="predicted"/>
<evidence type="ECO:0000313" key="2">
    <source>
        <dbReference type="Proteomes" id="UP000223968"/>
    </source>
</evidence>
<organism evidence="1 2">
    <name type="scientific">Helicocarpus griseus UAMH5409</name>
    <dbReference type="NCBI Taxonomy" id="1447875"/>
    <lineage>
        <taxon>Eukaryota</taxon>
        <taxon>Fungi</taxon>
        <taxon>Dikarya</taxon>
        <taxon>Ascomycota</taxon>
        <taxon>Pezizomycotina</taxon>
        <taxon>Eurotiomycetes</taxon>
        <taxon>Eurotiomycetidae</taxon>
        <taxon>Onygenales</taxon>
        <taxon>Ajellomycetaceae</taxon>
        <taxon>Helicocarpus</taxon>
    </lineage>
</organism>
<accession>A0A2B7X9R8</accession>
<evidence type="ECO:0000313" key="1">
    <source>
        <dbReference type="EMBL" id="PGH05472.1"/>
    </source>
</evidence>
<dbReference type="EMBL" id="PDNB01000125">
    <property type="protein sequence ID" value="PGH05472.1"/>
    <property type="molecule type" value="Genomic_DNA"/>
</dbReference>
<dbReference type="Proteomes" id="UP000223968">
    <property type="component" value="Unassembled WGS sequence"/>
</dbReference>
<dbReference type="AlphaFoldDB" id="A0A2B7X9R8"/>
<protein>
    <submittedName>
        <fullName evidence="1">Uncharacterized protein</fullName>
    </submittedName>
</protein>
<gene>
    <name evidence="1" type="ORF">AJ79_06779</name>
</gene>
<keyword evidence="2" id="KW-1185">Reference proteome</keyword>
<name>A0A2B7X9R8_9EURO</name>
<reference evidence="1 2" key="1">
    <citation type="submission" date="2017-10" db="EMBL/GenBank/DDBJ databases">
        <title>Comparative genomics in systemic dimorphic fungi from Ajellomycetaceae.</title>
        <authorList>
            <person name="Munoz J.F."/>
            <person name="Mcewen J.G."/>
            <person name="Clay O.K."/>
            <person name="Cuomo C.A."/>
        </authorList>
    </citation>
    <scope>NUCLEOTIDE SEQUENCE [LARGE SCALE GENOMIC DNA]</scope>
    <source>
        <strain evidence="1 2">UAMH5409</strain>
    </source>
</reference>